<keyword evidence="2 6" id="KW-0812">Transmembrane</keyword>
<evidence type="ECO:0000313" key="8">
    <source>
        <dbReference type="EMBL" id="CAD8678966.1"/>
    </source>
</evidence>
<dbReference type="Pfam" id="PF16016">
    <property type="entry name" value="VASt"/>
    <property type="match status" value="1"/>
</dbReference>
<keyword evidence="3 6" id="KW-1133">Transmembrane helix</keyword>
<dbReference type="InterPro" id="IPR004182">
    <property type="entry name" value="GRAM"/>
</dbReference>
<proteinExistence type="predicted"/>
<feature type="compositionally biased region" description="Acidic residues" evidence="5">
    <location>
        <begin position="380"/>
        <end position="391"/>
    </location>
</feature>
<dbReference type="AlphaFoldDB" id="A0A7S0RIQ0"/>
<feature type="compositionally biased region" description="Low complexity" evidence="5">
    <location>
        <begin position="331"/>
        <end position="347"/>
    </location>
</feature>
<dbReference type="CDD" id="cd13220">
    <property type="entry name" value="PH-GRAM_GRAMDC"/>
    <property type="match status" value="1"/>
</dbReference>
<evidence type="ECO:0000256" key="1">
    <source>
        <dbReference type="ARBA" id="ARBA00004167"/>
    </source>
</evidence>
<accession>A0A7S0RIQ0</accession>
<dbReference type="PANTHER" id="PTHR47666:SF1">
    <property type="entry name" value="PROTEIN VASCULAR ASSOCIATED DEATH 1, CHLOROPLASTIC"/>
    <property type="match status" value="1"/>
</dbReference>
<dbReference type="Pfam" id="PF02893">
    <property type="entry name" value="GRAM"/>
    <property type="match status" value="1"/>
</dbReference>
<feature type="domain" description="VASt" evidence="7">
    <location>
        <begin position="412"/>
        <end position="629"/>
    </location>
</feature>
<protein>
    <recommendedName>
        <fullName evidence="7">VASt domain-containing protein</fullName>
    </recommendedName>
</protein>
<name>A0A7S0RIQ0_9CHLO</name>
<dbReference type="PROSITE" id="PS51778">
    <property type="entry name" value="VAST"/>
    <property type="match status" value="1"/>
</dbReference>
<feature type="region of interest" description="Disordered" evidence="5">
    <location>
        <begin position="302"/>
        <end position="395"/>
    </location>
</feature>
<dbReference type="Gene3D" id="2.30.29.30">
    <property type="entry name" value="Pleckstrin-homology domain (PH domain)/Phosphotyrosine-binding domain (PTB)"/>
    <property type="match status" value="1"/>
</dbReference>
<comment type="subcellular location">
    <subcellularLocation>
        <location evidence="1">Membrane</location>
        <topology evidence="1">Single-pass membrane protein</topology>
    </subcellularLocation>
</comment>
<keyword evidence="4 6" id="KW-0472">Membrane</keyword>
<feature type="region of interest" description="Disordered" evidence="5">
    <location>
        <begin position="46"/>
        <end position="91"/>
    </location>
</feature>
<evidence type="ECO:0000256" key="4">
    <source>
        <dbReference type="ARBA" id="ARBA00023136"/>
    </source>
</evidence>
<evidence type="ECO:0000256" key="6">
    <source>
        <dbReference type="SAM" id="Phobius"/>
    </source>
</evidence>
<feature type="region of interest" description="Disordered" evidence="5">
    <location>
        <begin position="1"/>
        <end position="31"/>
    </location>
</feature>
<sequence length="851" mass="90048">MNEEVQSASNSPLKEDGSLSPDPLPKLGHMDAQTRNSIGSLHRELVRDGPIGGTDSAGNNTIDGSGSVPEHIASTGASAPSGSQAQSTLVPPGGAGWIGRVQNRTTELCKWFGLPPTETLLDEFHCALRKRVLLQGRMYVFDHYVCFSSSVFGFVKKKVLPFQDVVAVRKKTHLRFPNSIEIEATPRHFSKTSLDFNQPGGSTGSMASSAMSPGTNPTMALGNEREFFTSFLSREDAYSLIMQCWNQCKPEAVAAFHETHRTRQAPRASANPLGSGIDGALSVINAAATKLTSAISAVTQPAPNRRVSTLEPEGGSFDGGRNTRGRRTDMSAAGALPSPLSAALASGTPETWGATGVGEKRTSMTDGGLQKMSAGNYSRDEEEEDDEDPEEGSSAAVWSVVENRPPPAQASDAKVILSAVLPGTPRDLFDALFADSSHLLEDFLEAQGNRRINLKPWTRHEQLGHVRDIQFVAPIKGAFGNWGVSHTQCYQSHRFCHYKDEHFVFESSQTMTDIPYGDCFTVDLRWDVRPLPPSHPAAAGMAEFGDGAGPAGISSYSANNLTTPFRHLSPSGGAGAEGGAQSLVDISVRVPFSRRCLFKKVIESGTHKQVTDTYTALTDELRRALEEQAANKGGPQVRRATPAVAGGGLATIPSMRHLEHAADTAQPTPRGRSSFLHRVPSTLSHGQGQGDGTATPGGAAMRSGGGVRGVVFGAGQRAVRAAGGLWEFVMSLLVDGMSPQLRTLTVVVVLVFLVQVVMFCSLLRAQHAAAPPAVGTYAPPAPAALPPSADLLEGLGATYWGQRLNILNAELSLLQGRMEWIAKEMAMAAQYAQAAGAGGGGGAGAAGQGEL</sequence>
<evidence type="ECO:0000256" key="2">
    <source>
        <dbReference type="ARBA" id="ARBA00022692"/>
    </source>
</evidence>
<dbReference type="InterPro" id="IPR031968">
    <property type="entry name" value="VASt"/>
</dbReference>
<gene>
    <name evidence="8" type="ORF">CLEI1391_LOCUS8805</name>
</gene>
<dbReference type="GO" id="GO:0016020">
    <property type="term" value="C:membrane"/>
    <property type="evidence" value="ECO:0007669"/>
    <property type="project" value="UniProtKB-SubCell"/>
</dbReference>
<feature type="region of interest" description="Disordered" evidence="5">
    <location>
        <begin position="660"/>
        <end position="700"/>
    </location>
</feature>
<feature type="compositionally biased region" description="Polar residues" evidence="5">
    <location>
        <begin position="1"/>
        <end position="12"/>
    </location>
</feature>
<evidence type="ECO:0000256" key="3">
    <source>
        <dbReference type="ARBA" id="ARBA00022989"/>
    </source>
</evidence>
<dbReference type="InterPro" id="IPR011993">
    <property type="entry name" value="PH-like_dom_sf"/>
</dbReference>
<organism evidence="8">
    <name type="scientific">Chlamydomonas leiostraca</name>
    <dbReference type="NCBI Taxonomy" id="1034604"/>
    <lineage>
        <taxon>Eukaryota</taxon>
        <taxon>Viridiplantae</taxon>
        <taxon>Chlorophyta</taxon>
        <taxon>core chlorophytes</taxon>
        <taxon>Chlorophyceae</taxon>
        <taxon>CS clade</taxon>
        <taxon>Chlamydomonadales</taxon>
        <taxon>Chlamydomonadaceae</taxon>
        <taxon>Chlamydomonas</taxon>
    </lineage>
</organism>
<feature type="compositionally biased region" description="Low complexity" evidence="5">
    <location>
        <begin position="73"/>
        <end position="88"/>
    </location>
</feature>
<feature type="transmembrane region" description="Helical" evidence="6">
    <location>
        <begin position="744"/>
        <end position="763"/>
    </location>
</feature>
<evidence type="ECO:0000256" key="5">
    <source>
        <dbReference type="SAM" id="MobiDB-lite"/>
    </source>
</evidence>
<reference evidence="8" key="1">
    <citation type="submission" date="2021-01" db="EMBL/GenBank/DDBJ databases">
        <authorList>
            <person name="Corre E."/>
            <person name="Pelletier E."/>
            <person name="Niang G."/>
            <person name="Scheremetjew M."/>
            <person name="Finn R."/>
            <person name="Kale V."/>
            <person name="Holt S."/>
            <person name="Cochrane G."/>
            <person name="Meng A."/>
            <person name="Brown T."/>
            <person name="Cohen L."/>
        </authorList>
    </citation>
    <scope>NUCLEOTIDE SEQUENCE</scope>
    <source>
        <strain evidence="8">SAG 11-49</strain>
    </source>
</reference>
<dbReference type="SMART" id="SM00568">
    <property type="entry name" value="GRAM"/>
    <property type="match status" value="1"/>
</dbReference>
<dbReference type="EMBL" id="HBFB01015704">
    <property type="protein sequence ID" value="CAD8678966.1"/>
    <property type="molecule type" value="Transcribed_RNA"/>
</dbReference>
<evidence type="ECO:0000259" key="7">
    <source>
        <dbReference type="PROSITE" id="PS51778"/>
    </source>
</evidence>
<dbReference type="PANTHER" id="PTHR47666">
    <property type="entry name" value="PROTEIN VASCULAR ASSOCIATED DEATH 1, CHLOROPLASTIC"/>
    <property type="match status" value="1"/>
</dbReference>